<keyword evidence="2" id="KW-1185">Reference proteome</keyword>
<evidence type="ECO:0000313" key="2">
    <source>
        <dbReference type="Proteomes" id="UP000299102"/>
    </source>
</evidence>
<dbReference type="AlphaFoldDB" id="A0A4C1Y962"/>
<dbReference type="Proteomes" id="UP000299102">
    <property type="component" value="Unassembled WGS sequence"/>
</dbReference>
<evidence type="ECO:0000313" key="1">
    <source>
        <dbReference type="EMBL" id="GBP71402.1"/>
    </source>
</evidence>
<comment type="caution">
    <text evidence="1">The sequence shown here is derived from an EMBL/GenBank/DDBJ whole genome shotgun (WGS) entry which is preliminary data.</text>
</comment>
<accession>A0A4C1Y962</accession>
<organism evidence="1 2">
    <name type="scientific">Eumeta variegata</name>
    <name type="common">Bagworm moth</name>
    <name type="synonym">Eumeta japonica</name>
    <dbReference type="NCBI Taxonomy" id="151549"/>
    <lineage>
        <taxon>Eukaryota</taxon>
        <taxon>Metazoa</taxon>
        <taxon>Ecdysozoa</taxon>
        <taxon>Arthropoda</taxon>
        <taxon>Hexapoda</taxon>
        <taxon>Insecta</taxon>
        <taxon>Pterygota</taxon>
        <taxon>Neoptera</taxon>
        <taxon>Endopterygota</taxon>
        <taxon>Lepidoptera</taxon>
        <taxon>Glossata</taxon>
        <taxon>Ditrysia</taxon>
        <taxon>Tineoidea</taxon>
        <taxon>Psychidae</taxon>
        <taxon>Oiketicinae</taxon>
        <taxon>Eumeta</taxon>
    </lineage>
</organism>
<dbReference type="EMBL" id="BGZK01001107">
    <property type="protein sequence ID" value="GBP71402.1"/>
    <property type="molecule type" value="Genomic_DNA"/>
</dbReference>
<name>A0A4C1Y962_EUMVA</name>
<protein>
    <submittedName>
        <fullName evidence="1">Uncharacterized protein</fullName>
    </submittedName>
</protein>
<reference evidence="1 2" key="1">
    <citation type="journal article" date="2019" name="Commun. Biol.">
        <title>The bagworm genome reveals a unique fibroin gene that provides high tensile strength.</title>
        <authorList>
            <person name="Kono N."/>
            <person name="Nakamura H."/>
            <person name="Ohtoshi R."/>
            <person name="Tomita M."/>
            <person name="Numata K."/>
            <person name="Arakawa K."/>
        </authorList>
    </citation>
    <scope>NUCLEOTIDE SEQUENCE [LARGE SCALE GENOMIC DNA]</scope>
</reference>
<proteinExistence type="predicted"/>
<gene>
    <name evidence="1" type="ORF">EVAR_44768_1</name>
</gene>
<sequence length="124" mass="13841">MLLKLWPLRSSITLLRECNYRLEGAAVQKYTASLMKYPTRTEYGHEIAASAVVFRLVSESSDGSLSFSPLLSTRFLSIRNPIPSQEAGNALATPLRLLFPSSALFYSPMLVALRLCYNNSQYMG</sequence>